<evidence type="ECO:0000313" key="1">
    <source>
        <dbReference type="EMBL" id="EPE94902.1"/>
    </source>
</evidence>
<dbReference type="RefSeq" id="WP_016557996.1">
    <property type="nucleotide sequence ID" value="NZ_AEYE02000035.1"/>
</dbReference>
<keyword evidence="1" id="KW-0614">Plasmid</keyword>
<organism evidence="1 2">
    <name type="scientific">Rhizobium grahamii CCGE 502</name>
    <dbReference type="NCBI Taxonomy" id="990285"/>
    <lineage>
        <taxon>Bacteria</taxon>
        <taxon>Pseudomonadati</taxon>
        <taxon>Pseudomonadota</taxon>
        <taxon>Alphaproteobacteria</taxon>
        <taxon>Hyphomicrobiales</taxon>
        <taxon>Rhizobiaceae</taxon>
        <taxon>Rhizobium/Agrobacterium group</taxon>
        <taxon>Rhizobium</taxon>
    </lineage>
</organism>
<name>S3H7L6_9HYPH</name>
<evidence type="ECO:0000313" key="2">
    <source>
        <dbReference type="Proteomes" id="UP000014411"/>
    </source>
</evidence>
<keyword evidence="2" id="KW-1185">Reference proteome</keyword>
<sequence length="108" mass="12108">MTSIQTAPDFMSDLVRAINQIHLLTLEERREMVARGTASIHDLRATLDQHGADTPMASRTLREVERLIAEMGDTPNELVAAAFVVLCDQINKMLRICDSASAEQQWKK</sequence>
<accession>S3H7L6</accession>
<proteinExistence type="predicted"/>
<reference evidence="1 2" key="1">
    <citation type="journal article" date="2012" name="J. Bacteriol.">
        <title>Genome sequence of Rhizobium grahamii CCGE502, a broad-host-range symbiont with low nodulation competitiveness in Phaseolus vulgaris.</title>
        <authorList>
            <person name="Althabegoiti M.J."/>
            <person name="Lozano L."/>
            <person name="Torres-Tejerizo G."/>
            <person name="Ormeno-Orrillo E."/>
            <person name="Rogel M.A."/>
            <person name="Gonzalez V."/>
            <person name="Martinez-Romero E."/>
        </authorList>
    </citation>
    <scope>NUCLEOTIDE SEQUENCE [LARGE SCALE GENOMIC DNA]</scope>
    <source>
        <strain evidence="1 2">CCGE 502</strain>
        <plasmid evidence="1">pRg502b</plasmid>
    </source>
</reference>
<dbReference type="Proteomes" id="UP000014411">
    <property type="component" value="Unassembled WGS sequence"/>
</dbReference>
<comment type="caution">
    <text evidence="1">The sequence shown here is derived from an EMBL/GenBank/DDBJ whole genome shotgun (WGS) entry which is preliminary data.</text>
</comment>
<dbReference type="AlphaFoldDB" id="S3H7L6"/>
<protein>
    <submittedName>
        <fullName evidence="1">Uncharacterized protein</fullName>
    </submittedName>
</protein>
<gene>
    <name evidence="1" type="ORF">RGCCGE502_30408</name>
</gene>
<dbReference type="EMBL" id="AEYE02000035">
    <property type="protein sequence ID" value="EPE94902.1"/>
    <property type="molecule type" value="Genomic_DNA"/>
</dbReference>
<dbReference type="HOGENOM" id="CLU_2194822_0_0_5"/>
<geneLocation type="plasmid" evidence="1">
    <name>pRg502b</name>
</geneLocation>